<dbReference type="KEGG" id="tic:FH039_00865"/>
<accession>A0A4Y5SQ99</accession>
<reference evidence="3 4" key="1">
    <citation type="submission" date="2019-06" db="EMBL/GenBank/DDBJ databases">
        <title>Thermococcus indicus sp. nov., a Fe(III)-reducing hyperthermophilic archaeon isolated from the Onnuri vent field of the Central Indian Ocean ridge.</title>
        <authorList>
            <person name="Lim J.K."/>
            <person name="Kim Y.J."/>
            <person name="Kwon K.K."/>
        </authorList>
    </citation>
    <scope>NUCLEOTIDE SEQUENCE [LARGE SCALE GENOMIC DNA]</scope>
    <source>
        <strain evidence="3 4">IOH1</strain>
    </source>
</reference>
<dbReference type="Pfam" id="PF04415">
    <property type="entry name" value="DUF515"/>
    <property type="match status" value="1"/>
</dbReference>
<dbReference type="EMBL" id="CP040846">
    <property type="protein sequence ID" value="QDA32210.1"/>
    <property type="molecule type" value="Genomic_DNA"/>
</dbReference>
<keyword evidence="2" id="KW-0472">Membrane</keyword>
<feature type="region of interest" description="Disordered" evidence="1">
    <location>
        <begin position="13"/>
        <end position="46"/>
    </location>
</feature>
<evidence type="ECO:0000313" key="3">
    <source>
        <dbReference type="EMBL" id="QDA32210.1"/>
    </source>
</evidence>
<feature type="compositionally biased region" description="Pro residues" evidence="1">
    <location>
        <begin position="22"/>
        <end position="33"/>
    </location>
</feature>
<sequence length="476" mass="52889">MSEDIEAKIRRLRELGKASAEPEPPVAPKPVPAKKPSRRPRSVGSIREKERRKRILIGVSIVIIVLILTSVGAYVYLQNRATEELTNARNKKLAEVNLYFKPDIFNNTNCSPKANAIKSQLLNQILHAKSVDELNAIDVKGNYDIALREYNSCIDELHRLELERQLNRTKEQKLKLLELEFQPLLSMPLPDDIRTKTVTYMNDLKERVMSATSVDEVNSIKADPYLLEVWRDYYYWRIDALPGQDVILEYGDSKKMVTKADAKAVLGGIMDYRELMKYNVVKVEWVEMSLVLPKRNINGAFLSPGDRIKLFIQGQNTTAVDGYFELVLLPVQSGSISVSESQSQSSSSSTSSSTTYSESHSSSASPGGASISDSSSASDSVTNSQSVSQSSSGSYSYSVNLAEILKAIAAGKIQASEEVRQQLSAYGWKVLDLEKDTSLEAIDHNTQLLVIVKVPSIFVPDVLANQNSLYLVRVST</sequence>
<feature type="region of interest" description="Disordered" evidence="1">
    <location>
        <begin position="339"/>
        <end position="393"/>
    </location>
</feature>
<proteinExistence type="predicted"/>
<dbReference type="InterPro" id="IPR007509">
    <property type="entry name" value="DUF515"/>
</dbReference>
<keyword evidence="2" id="KW-0812">Transmembrane</keyword>
<organism evidence="3 4">
    <name type="scientific">Thermococcus indicus</name>
    <dbReference type="NCBI Taxonomy" id="2586643"/>
    <lineage>
        <taxon>Archaea</taxon>
        <taxon>Methanobacteriati</taxon>
        <taxon>Methanobacteriota</taxon>
        <taxon>Thermococci</taxon>
        <taxon>Thermococcales</taxon>
        <taxon>Thermococcaceae</taxon>
        <taxon>Thermococcus</taxon>
    </lineage>
</organism>
<keyword evidence="4" id="KW-1185">Reference proteome</keyword>
<name>A0A4Y5SQ99_9EURY</name>
<dbReference type="Proteomes" id="UP000306007">
    <property type="component" value="Chromosome"/>
</dbReference>
<evidence type="ECO:0000313" key="4">
    <source>
        <dbReference type="Proteomes" id="UP000306007"/>
    </source>
</evidence>
<feature type="transmembrane region" description="Helical" evidence="2">
    <location>
        <begin position="55"/>
        <end position="77"/>
    </location>
</feature>
<protein>
    <submittedName>
        <fullName evidence="3">DUF515 domain-containing protein</fullName>
    </submittedName>
</protein>
<gene>
    <name evidence="3" type="ORF">FH039_00865</name>
</gene>
<keyword evidence="2" id="KW-1133">Transmembrane helix</keyword>
<evidence type="ECO:0000256" key="2">
    <source>
        <dbReference type="SAM" id="Phobius"/>
    </source>
</evidence>
<dbReference type="OrthoDB" id="86242at2157"/>
<dbReference type="AlphaFoldDB" id="A0A4Y5SQ99"/>
<evidence type="ECO:0000256" key="1">
    <source>
        <dbReference type="SAM" id="MobiDB-lite"/>
    </source>
</evidence>